<dbReference type="InParanoid" id="A0A4Q1BEN3"/>
<dbReference type="OrthoDB" id="66144at2759"/>
<dbReference type="InterPro" id="IPR029063">
    <property type="entry name" value="SAM-dependent_MTases_sf"/>
</dbReference>
<dbReference type="AlphaFoldDB" id="A0A4Q1BEN3"/>
<dbReference type="VEuPathDB" id="FungiDB:TREMEDRAFT_58108"/>
<evidence type="ECO:0000313" key="2">
    <source>
        <dbReference type="EMBL" id="RXK35665.1"/>
    </source>
</evidence>
<protein>
    <submittedName>
        <fullName evidence="2">Uncharacterized protein</fullName>
    </submittedName>
</protein>
<sequence>MAETWGNLAHAMRENYDQYGVDEYYQRVSSTYRNPFMPGIKKVLWAFMNRWWEAEGREIFASSGRSVDVLDMAAGSGEATLCLSEWASNYSDTSHPLPSHSSIATRSDVANTYPSSTAGPGRQNRAFIPPNARRGKGKEKELFSSTPPSLPPSFSFQITATDPYTGPAYKTRTGRNCFSLSFSDLASGHLPLLNDDLHKYDRLPTRISTEATIWEMIICSFALHLVPSTSELWALLSELSTKAKWLVVIAPHKKPTIKETWGWTRWDLAAWQSAGEKVYTAGGRDEEEESGLELVREKLDFHLHLPPSPISFSILSHDRSSRRDPGSHMISD</sequence>
<evidence type="ECO:0000313" key="3">
    <source>
        <dbReference type="Proteomes" id="UP000289152"/>
    </source>
</evidence>
<dbReference type="SUPFAM" id="SSF53335">
    <property type="entry name" value="S-adenosyl-L-methionine-dependent methyltransferases"/>
    <property type="match status" value="1"/>
</dbReference>
<evidence type="ECO:0000256" key="1">
    <source>
        <dbReference type="SAM" id="MobiDB-lite"/>
    </source>
</evidence>
<dbReference type="Proteomes" id="UP000289152">
    <property type="component" value="Unassembled WGS sequence"/>
</dbReference>
<name>A0A4Q1BEN3_TREME</name>
<organism evidence="2 3">
    <name type="scientific">Tremella mesenterica</name>
    <name type="common">Jelly fungus</name>
    <dbReference type="NCBI Taxonomy" id="5217"/>
    <lineage>
        <taxon>Eukaryota</taxon>
        <taxon>Fungi</taxon>
        <taxon>Dikarya</taxon>
        <taxon>Basidiomycota</taxon>
        <taxon>Agaricomycotina</taxon>
        <taxon>Tremellomycetes</taxon>
        <taxon>Tremellales</taxon>
        <taxon>Tremellaceae</taxon>
        <taxon>Tremella</taxon>
    </lineage>
</organism>
<proteinExistence type="predicted"/>
<keyword evidence="3" id="KW-1185">Reference proteome</keyword>
<gene>
    <name evidence="2" type="ORF">M231_07095</name>
</gene>
<dbReference type="EMBL" id="SDIL01000127">
    <property type="protein sequence ID" value="RXK35665.1"/>
    <property type="molecule type" value="Genomic_DNA"/>
</dbReference>
<comment type="caution">
    <text evidence="2">The sequence shown here is derived from an EMBL/GenBank/DDBJ whole genome shotgun (WGS) entry which is preliminary data.</text>
</comment>
<reference evidence="2 3" key="1">
    <citation type="submission" date="2016-06" db="EMBL/GenBank/DDBJ databases">
        <title>Evolution of pathogenesis and genome organization in the Tremellales.</title>
        <authorList>
            <person name="Cuomo C."/>
            <person name="Litvintseva A."/>
            <person name="Heitman J."/>
            <person name="Chen Y."/>
            <person name="Sun S."/>
            <person name="Springer D."/>
            <person name="Dromer F."/>
            <person name="Young S."/>
            <person name="Zeng Q."/>
            <person name="Chapman S."/>
            <person name="Gujja S."/>
            <person name="Saif S."/>
            <person name="Birren B."/>
        </authorList>
    </citation>
    <scope>NUCLEOTIDE SEQUENCE [LARGE SCALE GENOMIC DNA]</scope>
    <source>
        <strain evidence="2 3">ATCC 28783</strain>
    </source>
</reference>
<accession>A0A4Q1BEN3</accession>
<feature type="region of interest" description="Disordered" evidence="1">
    <location>
        <begin position="110"/>
        <end position="148"/>
    </location>
</feature>